<dbReference type="Proteomes" id="UP000034566">
    <property type="component" value="Unassembled WGS sequence"/>
</dbReference>
<evidence type="ECO:0000313" key="9">
    <source>
        <dbReference type="Proteomes" id="UP000034253"/>
    </source>
</evidence>
<evidence type="ECO:0000313" key="10">
    <source>
        <dbReference type="Proteomes" id="UP000034279"/>
    </source>
</evidence>
<evidence type="ECO:0000313" key="11">
    <source>
        <dbReference type="Proteomes" id="UP000034468"/>
    </source>
</evidence>
<dbReference type="EMBL" id="JJPU01000002">
    <property type="protein sequence ID" value="KKH03383.1"/>
    <property type="molecule type" value="Genomic_DNA"/>
</dbReference>
<dbReference type="Proteomes" id="UP000034279">
    <property type="component" value="Unassembled WGS sequence"/>
</dbReference>
<evidence type="ECO:0000313" key="4">
    <source>
        <dbReference type="EMBL" id="KKH01164.1"/>
    </source>
</evidence>
<reference evidence="7 8" key="1">
    <citation type="journal article" date="2015" name="ISME J.">
        <title>Genomic and phenotypic differentiation among Methanosarcina mazei populations from Columbia River sediment.</title>
        <authorList>
            <person name="Youngblut N.D."/>
            <person name="Wirth J.S."/>
            <person name="Henriksen J.R."/>
            <person name="Smith M."/>
            <person name="Simon H."/>
            <person name="Metcalf W.W."/>
            <person name="Whitaker R.J."/>
        </authorList>
    </citation>
    <scope>NUCLEOTIDE SEQUENCE [LARGE SCALE GENOMIC DNA]</scope>
    <source>
        <strain evidence="1 8">3.F.T.1A.1</strain>
        <strain evidence="3 10">3.F.T.1A.2</strain>
        <strain evidence="2 12">3.F.T.1A.4</strain>
        <strain evidence="6 11">3.H.M.1B.1</strain>
        <strain evidence="4 7">3.H.M.1B.2</strain>
        <strain evidence="5 9">3.H.M.1B.5</strain>
    </source>
</reference>
<evidence type="ECO:0000313" key="6">
    <source>
        <dbReference type="EMBL" id="KKH03383.1"/>
    </source>
</evidence>
<evidence type="ECO:0000313" key="5">
    <source>
        <dbReference type="EMBL" id="KKH01567.1"/>
    </source>
</evidence>
<dbReference type="EMBL" id="JJPK01000125">
    <property type="protein sequence ID" value="KKG57849.1"/>
    <property type="molecule type" value="Genomic_DNA"/>
</dbReference>
<dbReference type="Proteomes" id="UP000034468">
    <property type="component" value="Unassembled WGS sequence"/>
</dbReference>
<name>A0A0F8JJI8_METMZ</name>
<comment type="caution">
    <text evidence="5">The sequence shown here is derived from an EMBL/GenBank/DDBJ whole genome shotgun (WGS) entry which is preliminary data.</text>
</comment>
<evidence type="ECO:0000313" key="3">
    <source>
        <dbReference type="EMBL" id="KKG66883.1"/>
    </source>
</evidence>
<dbReference type="Proteomes" id="UP000034253">
    <property type="component" value="Unassembled WGS sequence"/>
</dbReference>
<evidence type="ECO:0000313" key="7">
    <source>
        <dbReference type="Proteomes" id="UP000033835"/>
    </source>
</evidence>
<proteinExistence type="predicted"/>
<dbReference type="EMBL" id="JJPW01000046">
    <property type="protein sequence ID" value="KKH01567.1"/>
    <property type="molecule type" value="Genomic_DNA"/>
</dbReference>
<dbReference type="EMBL" id="JJPI01000087">
    <property type="protein sequence ID" value="KKG53440.1"/>
    <property type="molecule type" value="Genomic_DNA"/>
</dbReference>
<accession>A0A0F8JJI8</accession>
<dbReference type="EMBL" id="JJPV01000048">
    <property type="protein sequence ID" value="KKH01164.1"/>
    <property type="molecule type" value="Genomic_DNA"/>
</dbReference>
<sequence>MSSGDTNHLFRSFVLSIIVVKNIEPLANIKFPGIACGWIFPELKSKVFSVFDTYACYIVSFGYYGCPVFSSEWPAAAKK</sequence>
<organism evidence="5 9">
    <name type="scientific">Methanosarcina mazei</name>
    <name type="common">Methanosarcina frisia</name>
    <dbReference type="NCBI Taxonomy" id="2209"/>
    <lineage>
        <taxon>Archaea</taxon>
        <taxon>Methanobacteriati</taxon>
        <taxon>Methanobacteriota</taxon>
        <taxon>Stenosarchaea group</taxon>
        <taxon>Methanomicrobia</taxon>
        <taxon>Methanosarcinales</taxon>
        <taxon>Methanosarcinaceae</taxon>
        <taxon>Methanosarcina</taxon>
    </lineage>
</organism>
<dbReference type="Proteomes" id="UP000033835">
    <property type="component" value="Unassembled WGS sequence"/>
</dbReference>
<protein>
    <submittedName>
        <fullName evidence="5">Uncharacterized protein</fullName>
    </submittedName>
</protein>
<evidence type="ECO:0000313" key="8">
    <source>
        <dbReference type="Proteomes" id="UP000034188"/>
    </source>
</evidence>
<evidence type="ECO:0000313" key="2">
    <source>
        <dbReference type="EMBL" id="KKG57849.1"/>
    </source>
</evidence>
<dbReference type="Proteomes" id="UP000034188">
    <property type="component" value="Unassembled WGS sequence"/>
</dbReference>
<dbReference type="PATRIC" id="fig|2209.42.peg.1357"/>
<evidence type="ECO:0000313" key="1">
    <source>
        <dbReference type="EMBL" id="KKG53440.1"/>
    </source>
</evidence>
<dbReference type="EMBL" id="JJPJ01000004">
    <property type="protein sequence ID" value="KKG66883.1"/>
    <property type="molecule type" value="Genomic_DNA"/>
</dbReference>
<evidence type="ECO:0000313" key="12">
    <source>
        <dbReference type="Proteomes" id="UP000034566"/>
    </source>
</evidence>
<gene>
    <name evidence="1" type="ORF">DU33_06035</name>
    <name evidence="2" type="ORF">DU45_03190</name>
    <name evidence="5" type="ORF">DU56_05085</name>
    <name evidence="3" type="ORF">DU64_04290</name>
    <name evidence="6" type="ORF">DU66_04140</name>
    <name evidence="4" type="ORF">DU68_05325</name>
</gene>
<dbReference type="AlphaFoldDB" id="A0A0F8JJI8"/>